<comment type="caution">
    <text evidence="2">The sequence shown here is derived from an EMBL/GenBank/DDBJ whole genome shotgun (WGS) entry which is preliminary data.</text>
</comment>
<evidence type="ECO:0000259" key="1">
    <source>
        <dbReference type="Pfam" id="PF24080"/>
    </source>
</evidence>
<evidence type="ECO:0000313" key="3">
    <source>
        <dbReference type="Proteomes" id="UP001152888"/>
    </source>
</evidence>
<dbReference type="OrthoDB" id="302453at2759"/>
<name>A0A9P0Q8E3_ACAOB</name>
<protein>
    <recommendedName>
        <fullName evidence="1">AP-3 complex subunit beta-1/2 C-terminal domain-containing protein</fullName>
    </recommendedName>
</protein>
<evidence type="ECO:0000313" key="2">
    <source>
        <dbReference type="EMBL" id="CAH2014651.1"/>
    </source>
</evidence>
<keyword evidence="3" id="KW-1185">Reference proteome</keyword>
<dbReference type="InterPro" id="IPR056314">
    <property type="entry name" value="AP3B1/2_C"/>
</dbReference>
<dbReference type="AlphaFoldDB" id="A0A9P0Q8E3"/>
<accession>A0A9P0Q8E3</accession>
<reference evidence="2" key="1">
    <citation type="submission" date="2022-03" db="EMBL/GenBank/DDBJ databases">
        <authorList>
            <person name="Sayadi A."/>
        </authorList>
    </citation>
    <scope>NUCLEOTIDE SEQUENCE</scope>
</reference>
<dbReference type="Pfam" id="PF24080">
    <property type="entry name" value="AP3B1_C_2"/>
    <property type="match status" value="1"/>
</dbReference>
<proteinExistence type="predicted"/>
<feature type="domain" description="AP-3 complex subunit beta-1/2 C-terminal" evidence="1">
    <location>
        <begin position="37"/>
        <end position="90"/>
    </location>
</feature>
<organism evidence="2 3">
    <name type="scientific">Acanthoscelides obtectus</name>
    <name type="common">Bean weevil</name>
    <name type="synonym">Bruchus obtectus</name>
    <dbReference type="NCBI Taxonomy" id="200917"/>
    <lineage>
        <taxon>Eukaryota</taxon>
        <taxon>Metazoa</taxon>
        <taxon>Ecdysozoa</taxon>
        <taxon>Arthropoda</taxon>
        <taxon>Hexapoda</taxon>
        <taxon>Insecta</taxon>
        <taxon>Pterygota</taxon>
        <taxon>Neoptera</taxon>
        <taxon>Endopterygota</taxon>
        <taxon>Coleoptera</taxon>
        <taxon>Polyphaga</taxon>
        <taxon>Cucujiformia</taxon>
        <taxon>Chrysomeloidea</taxon>
        <taxon>Chrysomelidae</taxon>
        <taxon>Bruchinae</taxon>
        <taxon>Bruchini</taxon>
        <taxon>Acanthoscelides</taxon>
    </lineage>
</organism>
<sequence length="93" mass="10657">MWKQELLQEGYLHEYLKVEMYEDATPNPDMTDLQKKNKLIEVCNLKFAGHTMASSNLTLVTVFKSEKITLTVNCENVIFVSVMLNELISNLSS</sequence>
<dbReference type="Proteomes" id="UP001152888">
    <property type="component" value="Unassembled WGS sequence"/>
</dbReference>
<gene>
    <name evidence="2" type="ORF">ACAOBT_LOCUS34261</name>
</gene>
<dbReference type="EMBL" id="CAKOFQ010008530">
    <property type="protein sequence ID" value="CAH2014651.1"/>
    <property type="molecule type" value="Genomic_DNA"/>
</dbReference>